<organism evidence="2 3">
    <name type="scientific">Pseudomonas soli</name>
    <dbReference type="NCBI Taxonomy" id="1306993"/>
    <lineage>
        <taxon>Bacteria</taxon>
        <taxon>Pseudomonadati</taxon>
        <taxon>Pseudomonadota</taxon>
        <taxon>Gammaproteobacteria</taxon>
        <taxon>Pseudomonadales</taxon>
        <taxon>Pseudomonadaceae</taxon>
        <taxon>Pseudomonas</taxon>
    </lineage>
</organism>
<accession>A0AAJ5SRT8</accession>
<keyword evidence="2" id="KW-0547">Nucleotide-binding</keyword>
<dbReference type="SUPFAM" id="SSF52540">
    <property type="entry name" value="P-loop containing nucleoside triphosphate hydrolases"/>
    <property type="match status" value="1"/>
</dbReference>
<reference evidence="2" key="1">
    <citation type="submission" date="2021-08" db="EMBL/GenBank/DDBJ databases">
        <authorList>
            <person name="Yaryura P.M."/>
            <person name="Bianco M.I."/>
            <person name="Morais C."/>
            <person name="Setubal J.C."/>
        </authorList>
    </citation>
    <scope>NUCLEOTIDE SEQUENCE</scope>
    <source>
        <strain evidence="2">AP1</strain>
    </source>
</reference>
<dbReference type="AlphaFoldDB" id="A0AAJ5SRT8"/>
<dbReference type="PANTHER" id="PTHR43581:SF4">
    <property type="entry name" value="ATP_GTP PHOSPHATASE"/>
    <property type="match status" value="1"/>
</dbReference>
<dbReference type="InterPro" id="IPR027417">
    <property type="entry name" value="P-loop_NTPase"/>
</dbReference>
<proteinExistence type="predicted"/>
<sequence length="599" mass="67279">MKLSGIRIRNYRTIANEQMVDLSRGMTLVGPNNAGKTNILTAIKMLFTGYENVHAYSREHDLTFGERSGQTSLVGIFTGNKDGKDKAIYDLLAELKGMLQAEGAAEYVNDNEIHLYLTFTTTSNPSYRFFPNSKRPTDASGKSAFSRKERDLVQKLLASFVCHYVPSNKSFENIYQELLTPFIKKHVSKSLENKVKEIENSLATTASSLTSALKDCGLPDISVRFDMPNKALTDLLSGFEFKLRDPNETSVFKKGVGIQSTAILSSFDWITQQEVDGGLEVIWLIEEPEAFLHPTLNTVCKRLLARLQSRSLVVITTHSLSFVPQNPALTAGVTRSDGNKSLISKYKTYRESTEAIRKSIGVKFSDFFNFGQLNVLLEGPSDREYLEWILKTLDPADYPLPNLRSSECHYLDYGGVTHLAGFLRATWEFIRNETCVVSVFDGDPAGEKERRNLQQYFGQKDIPFQPNDDFISVRKGFPIEALFPDSWISECKTAHSNWFSDFSVDVSGELEAFELKDGSKRSFAAFVKDMASKAEDLGWAKRWIDVCTTLDNALKNKKFKLSLTEKIVENAGLTEITEQLNEKDIDIDTARNTESVAAV</sequence>
<gene>
    <name evidence="2" type="ORF">K7K07_21645</name>
</gene>
<keyword evidence="2" id="KW-0067">ATP-binding</keyword>
<dbReference type="GO" id="GO:0005524">
    <property type="term" value="F:ATP binding"/>
    <property type="evidence" value="ECO:0007669"/>
    <property type="project" value="UniProtKB-KW"/>
</dbReference>
<dbReference type="Pfam" id="PF13175">
    <property type="entry name" value="AAA_15"/>
    <property type="match status" value="2"/>
</dbReference>
<protein>
    <submittedName>
        <fullName evidence="2">ATP-binding protein</fullName>
    </submittedName>
</protein>
<evidence type="ECO:0000259" key="1">
    <source>
        <dbReference type="Pfam" id="PF13175"/>
    </source>
</evidence>
<dbReference type="RefSeq" id="WP_263158893.1">
    <property type="nucleotide sequence ID" value="NZ_CP083803.1"/>
</dbReference>
<dbReference type="InterPro" id="IPR041685">
    <property type="entry name" value="AAA_GajA/Old/RecF-like"/>
</dbReference>
<dbReference type="Proteomes" id="UP001209279">
    <property type="component" value="Chromosome"/>
</dbReference>
<dbReference type="PANTHER" id="PTHR43581">
    <property type="entry name" value="ATP/GTP PHOSPHATASE"/>
    <property type="match status" value="1"/>
</dbReference>
<evidence type="ECO:0000313" key="2">
    <source>
        <dbReference type="EMBL" id="UXZ44646.1"/>
    </source>
</evidence>
<evidence type="ECO:0000313" key="3">
    <source>
        <dbReference type="Proteomes" id="UP001209279"/>
    </source>
</evidence>
<name>A0AAJ5SRT8_9PSED</name>
<dbReference type="EMBL" id="CP083803">
    <property type="protein sequence ID" value="UXZ44646.1"/>
    <property type="molecule type" value="Genomic_DNA"/>
</dbReference>
<dbReference type="InterPro" id="IPR051396">
    <property type="entry name" value="Bact_Antivir_Def_Nuclease"/>
</dbReference>
<feature type="domain" description="Endonuclease GajA/Old nuclease/RecF-like AAA" evidence="1">
    <location>
        <begin position="1"/>
        <end position="50"/>
    </location>
</feature>
<feature type="domain" description="Endonuclease GajA/Old nuclease/RecF-like AAA" evidence="1">
    <location>
        <begin position="167"/>
        <end position="323"/>
    </location>
</feature>
<dbReference type="Gene3D" id="3.40.50.300">
    <property type="entry name" value="P-loop containing nucleotide triphosphate hydrolases"/>
    <property type="match status" value="1"/>
</dbReference>